<dbReference type="SUPFAM" id="SSF48403">
    <property type="entry name" value="Ankyrin repeat"/>
    <property type="match status" value="1"/>
</dbReference>
<gene>
    <name evidence="3" type="ORF">P153DRAFT_382714</name>
</gene>
<feature type="region of interest" description="Disordered" evidence="2">
    <location>
        <begin position="64"/>
        <end position="165"/>
    </location>
</feature>
<keyword evidence="4" id="KW-1185">Reference proteome</keyword>
<proteinExistence type="predicted"/>
<dbReference type="PROSITE" id="PS50088">
    <property type="entry name" value="ANK_REPEAT"/>
    <property type="match status" value="1"/>
</dbReference>
<reference evidence="3" key="1">
    <citation type="journal article" date="2020" name="Stud. Mycol.">
        <title>101 Dothideomycetes genomes: a test case for predicting lifestyles and emergence of pathogens.</title>
        <authorList>
            <person name="Haridas S."/>
            <person name="Albert R."/>
            <person name="Binder M."/>
            <person name="Bloem J."/>
            <person name="Labutti K."/>
            <person name="Salamov A."/>
            <person name="Andreopoulos B."/>
            <person name="Baker S."/>
            <person name="Barry K."/>
            <person name="Bills G."/>
            <person name="Bluhm B."/>
            <person name="Cannon C."/>
            <person name="Castanera R."/>
            <person name="Culley D."/>
            <person name="Daum C."/>
            <person name="Ezra D."/>
            <person name="Gonzalez J."/>
            <person name="Henrissat B."/>
            <person name="Kuo A."/>
            <person name="Liang C."/>
            <person name="Lipzen A."/>
            <person name="Lutzoni F."/>
            <person name="Magnuson J."/>
            <person name="Mondo S."/>
            <person name="Nolan M."/>
            <person name="Ohm R."/>
            <person name="Pangilinan J."/>
            <person name="Park H.-J."/>
            <person name="Ramirez L."/>
            <person name="Alfaro M."/>
            <person name="Sun H."/>
            <person name="Tritt A."/>
            <person name="Yoshinaga Y."/>
            <person name="Zwiers L.-H."/>
            <person name="Turgeon B."/>
            <person name="Goodwin S."/>
            <person name="Spatafora J."/>
            <person name="Crous P."/>
            <person name="Grigoriev I."/>
        </authorList>
    </citation>
    <scope>NUCLEOTIDE SEQUENCE</scope>
    <source>
        <strain evidence="3">CBS 119687</strain>
    </source>
</reference>
<feature type="repeat" description="ANK" evidence="1">
    <location>
        <begin position="301"/>
        <end position="334"/>
    </location>
</feature>
<evidence type="ECO:0000256" key="1">
    <source>
        <dbReference type="PROSITE-ProRule" id="PRU00023"/>
    </source>
</evidence>
<dbReference type="GeneID" id="54410605"/>
<keyword evidence="1" id="KW-0040">ANK repeat</keyword>
<dbReference type="RefSeq" id="XP_033526207.1">
    <property type="nucleotide sequence ID" value="XM_033670173.1"/>
</dbReference>
<dbReference type="Proteomes" id="UP000799771">
    <property type="component" value="Unassembled WGS sequence"/>
</dbReference>
<feature type="compositionally biased region" description="Acidic residues" evidence="2">
    <location>
        <begin position="152"/>
        <end position="161"/>
    </location>
</feature>
<dbReference type="InterPro" id="IPR036770">
    <property type="entry name" value="Ankyrin_rpt-contain_sf"/>
</dbReference>
<evidence type="ECO:0000313" key="4">
    <source>
        <dbReference type="Proteomes" id="UP000799771"/>
    </source>
</evidence>
<dbReference type="Gene3D" id="1.25.40.20">
    <property type="entry name" value="Ankyrin repeat-containing domain"/>
    <property type="match status" value="1"/>
</dbReference>
<accession>A0A6A6AJ45</accession>
<dbReference type="AlphaFoldDB" id="A0A6A6AJ45"/>
<feature type="compositionally biased region" description="Basic and acidic residues" evidence="2">
    <location>
        <begin position="64"/>
        <end position="75"/>
    </location>
</feature>
<dbReference type="EMBL" id="ML977501">
    <property type="protein sequence ID" value="KAF2131820.1"/>
    <property type="molecule type" value="Genomic_DNA"/>
</dbReference>
<protein>
    <submittedName>
        <fullName evidence="3">Uncharacterized protein</fullName>
    </submittedName>
</protein>
<sequence length="378" mass="42016">MCGLDLNYTLQILRIQSDDQFAPKDRRVQQLIRQFLSDNNQRFRPPSKLDARRNAAFIRAALKRDATSDTHKDTSASESYGLGHSSNDPFPPDAVLDLDNTPAPTESNPVPKIETCRPRSSSTLEDEIGPSTTYVCEDPEQLSFGNITPSDPTDESLDNDGSEISLKSQRSKIRQVLRQTSFSSSVMSDLISLMNKRWSISTFTPSDRGSVSAASIVETGRTIRGEQVAQVIRLRQRMIEQANTALIQTCCSNDSACIRQFVDGLITRRYDPFLTDPCSEVLHAELHQCLSEPMQPGLDPYGNSALFFAARSGAPAGVILPLIDTVADVNAVNADGQTFLFFLDPRGFQHRPWTLTKQQIKTLVSRRHTGIYDLNGIY</sequence>
<organism evidence="3 4">
    <name type="scientific">Dothidotthia symphoricarpi CBS 119687</name>
    <dbReference type="NCBI Taxonomy" id="1392245"/>
    <lineage>
        <taxon>Eukaryota</taxon>
        <taxon>Fungi</taxon>
        <taxon>Dikarya</taxon>
        <taxon>Ascomycota</taxon>
        <taxon>Pezizomycotina</taxon>
        <taxon>Dothideomycetes</taxon>
        <taxon>Pleosporomycetidae</taxon>
        <taxon>Pleosporales</taxon>
        <taxon>Dothidotthiaceae</taxon>
        <taxon>Dothidotthia</taxon>
    </lineage>
</organism>
<evidence type="ECO:0000256" key="2">
    <source>
        <dbReference type="SAM" id="MobiDB-lite"/>
    </source>
</evidence>
<dbReference type="InterPro" id="IPR002110">
    <property type="entry name" value="Ankyrin_rpt"/>
</dbReference>
<dbReference type="OrthoDB" id="3799462at2759"/>
<evidence type="ECO:0000313" key="3">
    <source>
        <dbReference type="EMBL" id="KAF2131820.1"/>
    </source>
</evidence>
<name>A0A6A6AJ45_9PLEO</name>